<dbReference type="PANTHER" id="PTHR43033:SF1">
    <property type="entry name" value="TRNA(ILE)-LYSIDINE SYNTHASE-RELATED"/>
    <property type="match status" value="1"/>
</dbReference>
<evidence type="ECO:0000256" key="5">
    <source>
        <dbReference type="ARBA" id="ARBA00022741"/>
    </source>
</evidence>
<gene>
    <name evidence="8 10" type="primary">tilS</name>
    <name evidence="10" type="ORF">FHP05_11670</name>
</gene>
<dbReference type="GO" id="GO:0005737">
    <property type="term" value="C:cytoplasm"/>
    <property type="evidence" value="ECO:0007669"/>
    <property type="project" value="UniProtKB-SubCell"/>
</dbReference>
<dbReference type="SUPFAM" id="SSF56037">
    <property type="entry name" value="PheT/TilS domain"/>
    <property type="match status" value="1"/>
</dbReference>
<keyword evidence="4 8" id="KW-0819">tRNA processing</keyword>
<dbReference type="GO" id="GO:0006400">
    <property type="term" value="P:tRNA modification"/>
    <property type="evidence" value="ECO:0007669"/>
    <property type="project" value="UniProtKB-UniRule"/>
</dbReference>
<comment type="domain">
    <text evidence="8">The N-terminal region contains the highly conserved SGGXDS motif, predicted to be a P-loop motif involved in ATP binding.</text>
</comment>
<dbReference type="GO" id="GO:0032267">
    <property type="term" value="F:tRNA(Ile)-lysidine synthase activity"/>
    <property type="evidence" value="ECO:0007669"/>
    <property type="project" value="UniProtKB-EC"/>
</dbReference>
<accession>A0A5C8NP11</accession>
<dbReference type="RefSeq" id="WP_147668438.1">
    <property type="nucleotide sequence ID" value="NZ_VDUW01000008.1"/>
</dbReference>
<dbReference type="Proteomes" id="UP000321574">
    <property type="component" value="Unassembled WGS sequence"/>
</dbReference>
<comment type="caution">
    <text evidence="10">The sequence shown here is derived from an EMBL/GenBank/DDBJ whole genome shotgun (WGS) entry which is preliminary data.</text>
</comment>
<sequence>MEQKVTRFLEHHKLDLFGKKIVVGVSGGPDSIALLHYLWKMRKKWDLQLTALSVDHQLRGDESKEDLAFVKDICQKWNISFKGVSLNVPTYKETHQLNTQVACRNMRYQFFYQQMKELSADFLALGHHGDDQVETMVMRLIRTADSSVFQGIPIKREFADGHIIRPFLCVTKKEIEQYCAVNMLNPRRDPSNESIAYTRNYIRKKIVPLLRAKNENIHTTVQYLTESLHEDERYLQQEAKLMVQQVVNFSSNKDIASFYINDFSSYPTALQRRAYHLILNYLYFHLPKNLSYVHEQDFFELLNSTMGNVEIDFPRHLKLKRSYQKVMFYFTNKHHVSSPYHFILDIPEKVSLPNGSQISAIHTDKREREDRFTYICALGDVELPLHIRTRQPGDRMSWKGLNGSKKIKDIFIDAKIPKDERDAWPIVTDNHGQILWLVGLKKGFSEAKGTSDMYIQLNYKNARLWEGQFGGSRY</sequence>
<evidence type="ECO:0000256" key="7">
    <source>
        <dbReference type="ARBA" id="ARBA00048539"/>
    </source>
</evidence>
<dbReference type="SUPFAM" id="SSF82829">
    <property type="entry name" value="MesJ substrate recognition domain-like"/>
    <property type="match status" value="1"/>
</dbReference>
<dbReference type="InterPro" id="IPR011063">
    <property type="entry name" value="TilS/TtcA_N"/>
</dbReference>
<dbReference type="SMART" id="SM00977">
    <property type="entry name" value="TilS_C"/>
    <property type="match status" value="1"/>
</dbReference>
<feature type="binding site" evidence="8">
    <location>
        <begin position="26"/>
        <end position="31"/>
    </location>
    <ligand>
        <name>ATP</name>
        <dbReference type="ChEBI" id="CHEBI:30616"/>
    </ligand>
</feature>
<feature type="domain" description="Lysidine-tRNA(Ile) synthetase C-terminal" evidence="9">
    <location>
        <begin position="385"/>
        <end position="457"/>
    </location>
</feature>
<dbReference type="Gene3D" id="3.40.50.620">
    <property type="entry name" value="HUPs"/>
    <property type="match status" value="1"/>
</dbReference>
<keyword evidence="2 8" id="KW-0963">Cytoplasm</keyword>
<dbReference type="EMBL" id="VDUW01000008">
    <property type="protein sequence ID" value="TXL63459.1"/>
    <property type="molecule type" value="Genomic_DNA"/>
</dbReference>
<organism evidence="10 11">
    <name type="scientific">Cerasibacillus terrae</name>
    <dbReference type="NCBI Taxonomy" id="2498845"/>
    <lineage>
        <taxon>Bacteria</taxon>
        <taxon>Bacillati</taxon>
        <taxon>Bacillota</taxon>
        <taxon>Bacilli</taxon>
        <taxon>Bacillales</taxon>
        <taxon>Bacillaceae</taxon>
        <taxon>Cerasibacillus</taxon>
    </lineage>
</organism>
<evidence type="ECO:0000256" key="1">
    <source>
        <dbReference type="ARBA" id="ARBA00004496"/>
    </source>
</evidence>
<dbReference type="SUPFAM" id="SSF52402">
    <property type="entry name" value="Adenine nucleotide alpha hydrolases-like"/>
    <property type="match status" value="1"/>
</dbReference>
<protein>
    <recommendedName>
        <fullName evidence="8">tRNA(Ile)-lysidine synthase</fullName>
        <ecNumber evidence="8">6.3.4.19</ecNumber>
    </recommendedName>
    <alternativeName>
        <fullName evidence="8">tRNA(Ile)-2-lysyl-cytidine synthase</fullName>
    </alternativeName>
    <alternativeName>
        <fullName evidence="8">tRNA(Ile)-lysidine synthetase</fullName>
    </alternativeName>
</protein>
<dbReference type="InterPro" id="IPR014729">
    <property type="entry name" value="Rossmann-like_a/b/a_fold"/>
</dbReference>
<dbReference type="Pfam" id="PF01171">
    <property type="entry name" value="ATP_bind_3"/>
    <property type="match status" value="1"/>
</dbReference>
<evidence type="ECO:0000313" key="11">
    <source>
        <dbReference type="Proteomes" id="UP000321574"/>
    </source>
</evidence>
<comment type="subcellular location">
    <subcellularLocation>
        <location evidence="1 8">Cytoplasm</location>
    </subcellularLocation>
</comment>
<comment type="function">
    <text evidence="8">Ligates lysine onto the cytidine present at position 34 of the AUA codon-specific tRNA(Ile) that contains the anticodon CAU, in an ATP-dependent manner. Cytidine is converted to lysidine, thus changing the amino acid specificity of the tRNA from methionine to isoleucine.</text>
</comment>
<dbReference type="HAMAP" id="MF_01161">
    <property type="entry name" value="tRNA_Ile_lys_synt"/>
    <property type="match status" value="1"/>
</dbReference>
<dbReference type="Pfam" id="PF11734">
    <property type="entry name" value="TilS_C"/>
    <property type="match status" value="1"/>
</dbReference>
<comment type="similarity">
    <text evidence="8">Belongs to the tRNA(Ile)-lysidine synthase family.</text>
</comment>
<proteinExistence type="inferred from homology"/>
<evidence type="ECO:0000256" key="2">
    <source>
        <dbReference type="ARBA" id="ARBA00022490"/>
    </source>
</evidence>
<dbReference type="Gene3D" id="3.30.465.60">
    <property type="match status" value="1"/>
</dbReference>
<dbReference type="AlphaFoldDB" id="A0A5C8NP11"/>
<evidence type="ECO:0000256" key="3">
    <source>
        <dbReference type="ARBA" id="ARBA00022598"/>
    </source>
</evidence>
<dbReference type="InterPro" id="IPR012796">
    <property type="entry name" value="Lysidine-tRNA-synth_C"/>
</dbReference>
<keyword evidence="11" id="KW-1185">Reference proteome</keyword>
<comment type="catalytic activity">
    <reaction evidence="7 8">
        <text>cytidine(34) in tRNA(Ile2) + L-lysine + ATP = lysidine(34) in tRNA(Ile2) + AMP + diphosphate + H(+)</text>
        <dbReference type="Rhea" id="RHEA:43744"/>
        <dbReference type="Rhea" id="RHEA-COMP:10625"/>
        <dbReference type="Rhea" id="RHEA-COMP:10670"/>
        <dbReference type="ChEBI" id="CHEBI:15378"/>
        <dbReference type="ChEBI" id="CHEBI:30616"/>
        <dbReference type="ChEBI" id="CHEBI:32551"/>
        <dbReference type="ChEBI" id="CHEBI:33019"/>
        <dbReference type="ChEBI" id="CHEBI:82748"/>
        <dbReference type="ChEBI" id="CHEBI:83665"/>
        <dbReference type="ChEBI" id="CHEBI:456215"/>
        <dbReference type="EC" id="6.3.4.19"/>
    </reaction>
</comment>
<reference evidence="10 11" key="1">
    <citation type="submission" date="2019-06" db="EMBL/GenBank/DDBJ databases">
        <title>Cerasibacillus sp. nov., isolated from maize field.</title>
        <authorList>
            <person name="Lin S.-Y."/>
            <person name="Tsai C.-F."/>
            <person name="Young C.-C."/>
        </authorList>
    </citation>
    <scope>NUCLEOTIDE SEQUENCE [LARGE SCALE GENOMIC DNA]</scope>
    <source>
        <strain evidence="10 11">CC-CFT480</strain>
    </source>
</reference>
<dbReference type="PANTHER" id="PTHR43033">
    <property type="entry name" value="TRNA(ILE)-LYSIDINE SYNTHASE-RELATED"/>
    <property type="match status" value="1"/>
</dbReference>
<keyword evidence="5 8" id="KW-0547">Nucleotide-binding</keyword>
<name>A0A5C8NP11_9BACI</name>
<dbReference type="EC" id="6.3.4.19" evidence="8"/>
<evidence type="ECO:0000256" key="4">
    <source>
        <dbReference type="ARBA" id="ARBA00022694"/>
    </source>
</evidence>
<evidence type="ECO:0000259" key="9">
    <source>
        <dbReference type="SMART" id="SM00977"/>
    </source>
</evidence>
<dbReference type="InterPro" id="IPR012795">
    <property type="entry name" value="tRNA_Ile_lys_synt_N"/>
</dbReference>
<keyword evidence="6 8" id="KW-0067">ATP-binding</keyword>
<evidence type="ECO:0000313" key="10">
    <source>
        <dbReference type="EMBL" id="TXL63459.1"/>
    </source>
</evidence>
<evidence type="ECO:0000256" key="8">
    <source>
        <dbReference type="HAMAP-Rule" id="MF_01161"/>
    </source>
</evidence>
<dbReference type="CDD" id="cd01992">
    <property type="entry name" value="TilS_N"/>
    <property type="match status" value="1"/>
</dbReference>
<dbReference type="NCBIfam" id="TIGR02432">
    <property type="entry name" value="lysidine_TilS_N"/>
    <property type="match status" value="1"/>
</dbReference>
<dbReference type="OrthoDB" id="9807403at2"/>
<dbReference type="NCBIfam" id="TIGR02433">
    <property type="entry name" value="lysidine_TilS_C"/>
    <property type="match status" value="1"/>
</dbReference>
<dbReference type="InterPro" id="IPR012094">
    <property type="entry name" value="tRNA_Ile_lys_synt"/>
</dbReference>
<dbReference type="GO" id="GO:0005524">
    <property type="term" value="F:ATP binding"/>
    <property type="evidence" value="ECO:0007669"/>
    <property type="project" value="UniProtKB-UniRule"/>
</dbReference>
<keyword evidence="3 8" id="KW-0436">Ligase</keyword>
<evidence type="ECO:0000256" key="6">
    <source>
        <dbReference type="ARBA" id="ARBA00022840"/>
    </source>
</evidence>